<keyword evidence="2" id="KW-0378">Hydrolase</keyword>
<keyword evidence="3" id="KW-1185">Reference proteome</keyword>
<keyword evidence="2" id="KW-0269">Exonuclease</keyword>
<dbReference type="Proteomes" id="UP000248916">
    <property type="component" value="Unassembled WGS sequence"/>
</dbReference>
<evidence type="ECO:0000256" key="1">
    <source>
        <dbReference type="SAM" id="Coils"/>
    </source>
</evidence>
<dbReference type="SUPFAM" id="SSF52540">
    <property type="entry name" value="P-loop containing nucleoside triphosphate hydrolases"/>
    <property type="match status" value="1"/>
</dbReference>
<feature type="coiled-coil region" evidence="1">
    <location>
        <begin position="331"/>
        <end position="358"/>
    </location>
</feature>
<dbReference type="RefSeq" id="WP_111536400.1">
    <property type="nucleotide sequence ID" value="NZ_QKZL01000004.1"/>
</dbReference>
<reference evidence="2 3" key="1">
    <citation type="submission" date="2018-06" db="EMBL/GenBank/DDBJ databases">
        <title>Genomic Encyclopedia of Archaeal and Bacterial Type Strains, Phase II (KMG-II): from individual species to whole genera.</title>
        <authorList>
            <person name="Goeker M."/>
        </authorList>
    </citation>
    <scope>NUCLEOTIDE SEQUENCE [LARGE SCALE GENOMIC DNA]</scope>
    <source>
        <strain evidence="2 3">DSM 22009</strain>
    </source>
</reference>
<comment type="caution">
    <text evidence="2">The sequence shown here is derived from an EMBL/GenBank/DDBJ whole genome shotgun (WGS) entry which is preliminary data.</text>
</comment>
<evidence type="ECO:0000313" key="2">
    <source>
        <dbReference type="EMBL" id="PZX17486.1"/>
    </source>
</evidence>
<protein>
    <submittedName>
        <fullName evidence="2">DNA repair exonuclease SbcCD ATPase subunit</fullName>
    </submittedName>
</protein>
<proteinExistence type="predicted"/>
<dbReference type="InterPro" id="IPR027417">
    <property type="entry name" value="P-loop_NTPase"/>
</dbReference>
<name>A0A2W7NW06_9RHOB</name>
<dbReference type="GO" id="GO:0004527">
    <property type="term" value="F:exonuclease activity"/>
    <property type="evidence" value="ECO:0007669"/>
    <property type="project" value="UniProtKB-KW"/>
</dbReference>
<dbReference type="OrthoDB" id="7069379at2"/>
<keyword evidence="1" id="KW-0175">Coiled coil</keyword>
<keyword evidence="2" id="KW-0540">Nuclease</keyword>
<organism evidence="2 3">
    <name type="scientific">Palleronia aestuarii</name>
    <dbReference type="NCBI Taxonomy" id="568105"/>
    <lineage>
        <taxon>Bacteria</taxon>
        <taxon>Pseudomonadati</taxon>
        <taxon>Pseudomonadota</taxon>
        <taxon>Alphaproteobacteria</taxon>
        <taxon>Rhodobacterales</taxon>
        <taxon>Roseobacteraceae</taxon>
        <taxon>Palleronia</taxon>
    </lineage>
</organism>
<sequence>MKLRAITLNNVRRFTALTGLTGIGDGLNVLCEPNEHGKSTLFDAVQALFFKAHGANDKEIKALKPHAGGAPEVTVEVETDAGTFTIAKRWTSRPAATVHQAGRLVAQADEAEAWIARLVGGTSGGPSGLVWVRQGMTGLTGGSNREQAAALEARRDLMSSVSEEVEAMTGGRRMDMALARCREELSVLATATGREKTGGPWKAASDRVEALRLRRSELSTTAAALHDALDRRKRKRRELAEIEAPDALAARKKRLDDATKAHTVAERHAESVEAEARKVTTARMAVAAAQSRLEALRVALAERDEAAGLATGAAAAKAAAQADHAAARTALTAAEATLDQAKTALKQAEENHRRAGRQQAARDGAQRRAELVQRIAEAEATRKLREEAEAAALTGPDQAALRKLESLSTALATARATRDAMATQLVVTYAAGRDGAVTLDGRALDGGTPYPIPRGARLAVDGLGEIQIRPGAGAQEDDAVERAEKALAKELDALGLPDLAAARTAAEVRAQAAAQAREAKARLEALAPAGIEKLREVLARIPEAEEDAEALDPAATEARLGTAGSVMTAAQSTQAIASEAMAKAREALAGTDAAEAGARDRLSRAETALAALSDATVAAFDAAMRQAVQELEAAEAIHAEKLRAAPDLAAAEAALRRARSVEDAARADIARLRPEIATLDERIARGSGEAVEERLAECEQELPAAEAELARHAHEVAVLRRLEAALTHARTEARERYFAPVAAELKPLLQLLWPDAELTWTQDTLLPEALTRNGQAEPIDILSGGTQEQVALLVRLAFARMLAKDGRHAPVLLDDALVFTDDDRIERMFDALHRQAGDLQIIVFTCRQRAFRELGGQTLRLAARDAVEAVA</sequence>
<dbReference type="Gene3D" id="3.40.50.300">
    <property type="entry name" value="P-loop containing nucleotide triphosphate hydrolases"/>
    <property type="match status" value="2"/>
</dbReference>
<evidence type="ECO:0000313" key="3">
    <source>
        <dbReference type="Proteomes" id="UP000248916"/>
    </source>
</evidence>
<dbReference type="AlphaFoldDB" id="A0A2W7NW06"/>
<dbReference type="PANTHER" id="PTHR41259:SF1">
    <property type="entry name" value="DOUBLE-STRAND BREAK REPAIR RAD50 ATPASE, PUTATIVE-RELATED"/>
    <property type="match status" value="1"/>
</dbReference>
<feature type="coiled-coil region" evidence="1">
    <location>
        <begin position="688"/>
        <end position="715"/>
    </location>
</feature>
<dbReference type="EMBL" id="QKZL01000004">
    <property type="protein sequence ID" value="PZX17486.1"/>
    <property type="molecule type" value="Genomic_DNA"/>
</dbReference>
<accession>A0A2W7NW06</accession>
<gene>
    <name evidence="2" type="ORF">LX81_01209</name>
</gene>
<dbReference type="PANTHER" id="PTHR41259">
    <property type="entry name" value="DOUBLE-STRAND BREAK REPAIR RAD50 ATPASE, PUTATIVE-RELATED"/>
    <property type="match status" value="1"/>
</dbReference>